<name>A0A9W6BPG5_9CHLO</name>
<gene>
    <name evidence="2" type="primary">PLESTB001570</name>
    <name evidence="2" type="ORF">PLESTB_000980400</name>
</gene>
<accession>A0A9W6BPG5</accession>
<feature type="compositionally biased region" description="Low complexity" evidence="1">
    <location>
        <begin position="43"/>
        <end position="53"/>
    </location>
</feature>
<keyword evidence="3" id="KW-1185">Reference proteome</keyword>
<dbReference type="AlphaFoldDB" id="A0A9W6BPG5"/>
<sequence>MPHLHPLIQLHPTCRMGPFVCVSRRGSRRGAAPPPMHPQPCGLLPSSLMTSSPSQPPWLAASRPAQGRAHALAAAVGAVCGGGRSGSRSSGCGSAAAAARGEEEVSEQQLRLRLSVHRGHLRHALYDMVDVPTGRSAEPQRVTITATSKLSQQTKLVRKALVEQQARVFELRAQGVEGLQRALRRVQQGRDVCSMGRASYALKFMQAAAEAAAAAAAEAAAEAGRLFRSCVTCWWWWSASRAGRTLGSPVH</sequence>
<comment type="caution">
    <text evidence="2">The sequence shown here is derived from an EMBL/GenBank/DDBJ whole genome shotgun (WGS) entry which is preliminary data.</text>
</comment>
<feature type="region of interest" description="Disordered" evidence="1">
    <location>
        <begin position="26"/>
        <end position="61"/>
    </location>
</feature>
<evidence type="ECO:0000313" key="2">
    <source>
        <dbReference type="EMBL" id="GLC55372.1"/>
    </source>
</evidence>
<reference evidence="2 3" key="1">
    <citation type="journal article" date="2023" name="Commun. Biol.">
        <title>Reorganization of the ancestral sex-determining regions during the evolution of trioecy in Pleodorina starrii.</title>
        <authorList>
            <person name="Takahashi K."/>
            <person name="Suzuki S."/>
            <person name="Kawai-Toyooka H."/>
            <person name="Yamamoto K."/>
            <person name="Hamaji T."/>
            <person name="Ootsuki R."/>
            <person name="Yamaguchi H."/>
            <person name="Kawachi M."/>
            <person name="Higashiyama T."/>
            <person name="Nozaki H."/>
        </authorList>
    </citation>
    <scope>NUCLEOTIDE SEQUENCE [LARGE SCALE GENOMIC DNA]</scope>
    <source>
        <strain evidence="2 3">NIES-4479</strain>
    </source>
</reference>
<proteinExistence type="predicted"/>
<protein>
    <submittedName>
        <fullName evidence="2">Uncharacterized protein</fullName>
    </submittedName>
</protein>
<evidence type="ECO:0000313" key="3">
    <source>
        <dbReference type="Proteomes" id="UP001165080"/>
    </source>
</evidence>
<dbReference type="Proteomes" id="UP001165080">
    <property type="component" value="Unassembled WGS sequence"/>
</dbReference>
<dbReference type="EMBL" id="BRXU01000013">
    <property type="protein sequence ID" value="GLC55372.1"/>
    <property type="molecule type" value="Genomic_DNA"/>
</dbReference>
<evidence type="ECO:0000256" key="1">
    <source>
        <dbReference type="SAM" id="MobiDB-lite"/>
    </source>
</evidence>
<organism evidence="2 3">
    <name type="scientific">Pleodorina starrii</name>
    <dbReference type="NCBI Taxonomy" id="330485"/>
    <lineage>
        <taxon>Eukaryota</taxon>
        <taxon>Viridiplantae</taxon>
        <taxon>Chlorophyta</taxon>
        <taxon>core chlorophytes</taxon>
        <taxon>Chlorophyceae</taxon>
        <taxon>CS clade</taxon>
        <taxon>Chlamydomonadales</taxon>
        <taxon>Volvocaceae</taxon>
        <taxon>Pleodorina</taxon>
    </lineage>
</organism>